<dbReference type="EMBL" id="JAMKPW020000026">
    <property type="protein sequence ID" value="KAK8204603.1"/>
    <property type="molecule type" value="Genomic_DNA"/>
</dbReference>
<gene>
    <name evidence="1" type="ORF">M8818_005041</name>
</gene>
<dbReference type="Proteomes" id="UP001320706">
    <property type="component" value="Unassembled WGS sequence"/>
</dbReference>
<organism evidence="1 2">
    <name type="scientific">Zalaria obscura</name>
    <dbReference type="NCBI Taxonomy" id="2024903"/>
    <lineage>
        <taxon>Eukaryota</taxon>
        <taxon>Fungi</taxon>
        <taxon>Dikarya</taxon>
        <taxon>Ascomycota</taxon>
        <taxon>Pezizomycotina</taxon>
        <taxon>Dothideomycetes</taxon>
        <taxon>Dothideomycetidae</taxon>
        <taxon>Dothideales</taxon>
        <taxon>Zalariaceae</taxon>
        <taxon>Zalaria</taxon>
    </lineage>
</organism>
<sequence>MSIYGGIHSGCAVAAITWYLAYVGALTRDFYKGLSPNLAEMVLGWMIFALLASVCIFAHPYIRRNYHDFFELVHRIGGWASILLFWLQLIASAYSRTTPTSPMAAILAHTPIFWLLISTTLLIAYPWLRLRLRTVRAELLSPHALRLHFPYGRRRICETIRLSTSPLLETHAFACIPARDSARGFSVVISNAGDWTNRIISNAPDRIWTRGVPTVGMLHVALAFRKIVLVTTGSGIGPCLSIFAGRPDYSARIIWSTRSPIRTYGKAVVGAVLEADADAVIVDTEKDGRPDLVRLAYALYCESGAEAVLVMSNAVVTGLVVGEMKRRGVRAFAPIFDS</sequence>
<proteinExistence type="predicted"/>
<evidence type="ECO:0000313" key="2">
    <source>
        <dbReference type="Proteomes" id="UP001320706"/>
    </source>
</evidence>
<keyword evidence="2" id="KW-1185">Reference proteome</keyword>
<protein>
    <submittedName>
        <fullName evidence="1">Uncharacterized protein</fullName>
    </submittedName>
</protein>
<reference evidence="1" key="1">
    <citation type="submission" date="2024-02" db="EMBL/GenBank/DDBJ databases">
        <title>Metagenome Assembled Genome of Zalaria obscura JY119.</title>
        <authorList>
            <person name="Vighnesh L."/>
            <person name="Jagadeeshwari U."/>
            <person name="Venkata Ramana C."/>
            <person name="Sasikala C."/>
        </authorList>
    </citation>
    <scope>NUCLEOTIDE SEQUENCE</scope>
    <source>
        <strain evidence="1">JY119</strain>
    </source>
</reference>
<evidence type="ECO:0000313" key="1">
    <source>
        <dbReference type="EMBL" id="KAK8204603.1"/>
    </source>
</evidence>
<name>A0ACC3SAF6_9PEZI</name>
<accession>A0ACC3SAF6</accession>
<comment type="caution">
    <text evidence="1">The sequence shown here is derived from an EMBL/GenBank/DDBJ whole genome shotgun (WGS) entry which is preliminary data.</text>
</comment>